<comment type="caution">
    <text evidence="1">The sequence shown here is derived from an EMBL/GenBank/DDBJ whole genome shotgun (WGS) entry which is preliminary data.</text>
</comment>
<dbReference type="EMBL" id="SHME01000003">
    <property type="protein sequence ID" value="TAA19187.1"/>
    <property type="molecule type" value="Genomic_DNA"/>
</dbReference>
<proteinExistence type="predicted"/>
<evidence type="ECO:0000313" key="1">
    <source>
        <dbReference type="EMBL" id="TAA19187.1"/>
    </source>
</evidence>
<evidence type="ECO:0000313" key="2">
    <source>
        <dbReference type="Proteomes" id="UP000293089"/>
    </source>
</evidence>
<dbReference type="Proteomes" id="UP000293089">
    <property type="component" value="Unassembled WGS sequence"/>
</dbReference>
<organism evidence="1 2">
    <name type="scientific">Pseudoxanthomonas winnipegensis</name>
    <dbReference type="NCBI Taxonomy" id="2480810"/>
    <lineage>
        <taxon>Bacteria</taxon>
        <taxon>Pseudomonadati</taxon>
        <taxon>Pseudomonadota</taxon>
        <taxon>Gammaproteobacteria</taxon>
        <taxon>Lysobacterales</taxon>
        <taxon>Lysobacteraceae</taxon>
        <taxon>Pseudoxanthomonas</taxon>
    </lineage>
</organism>
<gene>
    <name evidence="1" type="ORF">EA658_09935</name>
</gene>
<dbReference type="RefSeq" id="WP_130528618.1">
    <property type="nucleotide sequence ID" value="NZ_SHMD01000001.1"/>
</dbReference>
<keyword evidence="2" id="KW-1185">Reference proteome</keyword>
<protein>
    <submittedName>
        <fullName evidence="1">Uncharacterized protein</fullName>
    </submittedName>
</protein>
<reference evidence="1 2" key="1">
    <citation type="submission" date="2019-02" db="EMBL/GenBank/DDBJ databases">
        <title>WGS of Pseudoxanthomonas species novum from clinical isolates.</title>
        <authorList>
            <person name="Bernier A.-M."/>
            <person name="Bernard K."/>
            <person name="Vachon A."/>
        </authorList>
    </citation>
    <scope>NUCLEOTIDE SEQUENCE [LARGE SCALE GENOMIC DNA]</scope>
    <source>
        <strain evidence="2">NML 170316</strain>
    </source>
</reference>
<sequence>MSDQPTPISIEQLVSTIGSENISVQNLNQALDGHQQSVAGRARLTFMTKVPLLELTESNTTTGLILWIKTAKVKEAIAAITAGDAGAGGRVLTCVYCGMQYPQGTPAAGDQVLTDHIRVCEKHPLRDAEAKVARLRAALYGLLGLDGPERLADMAVIVRAMPGEASDIEATLEAIRALQSLEVAHG</sequence>
<name>A0ABY1WCS6_9GAMM</name>
<accession>A0ABY1WCS6</accession>